<reference evidence="2 3" key="1">
    <citation type="submission" date="2022-05" db="EMBL/GenBank/DDBJ databases">
        <authorList>
            <consortium name="Genoscope - CEA"/>
            <person name="William W."/>
        </authorList>
    </citation>
    <scope>NUCLEOTIDE SEQUENCE [LARGE SCALE GENOMIC DNA]</scope>
</reference>
<dbReference type="SUPFAM" id="SSF47769">
    <property type="entry name" value="SAM/Pointed domain"/>
    <property type="match status" value="1"/>
</dbReference>
<accession>A0AAU9XIA8</accession>
<sequence length="49" mass="5478">MTDTDKFKKEEISLMKGAEISGKSLPMVDRQVLKDIGITSVGRQLEIIQ</sequence>
<name>A0AAU9XIA8_9CNID</name>
<evidence type="ECO:0000259" key="1">
    <source>
        <dbReference type="Pfam" id="PF07647"/>
    </source>
</evidence>
<dbReference type="EMBL" id="CALNXJ010000043">
    <property type="protein sequence ID" value="CAH3147674.1"/>
    <property type="molecule type" value="Genomic_DNA"/>
</dbReference>
<proteinExistence type="predicted"/>
<evidence type="ECO:0000313" key="3">
    <source>
        <dbReference type="Proteomes" id="UP001159428"/>
    </source>
</evidence>
<evidence type="ECO:0000313" key="2">
    <source>
        <dbReference type="EMBL" id="CAH3147674.1"/>
    </source>
</evidence>
<keyword evidence="3" id="KW-1185">Reference proteome</keyword>
<feature type="domain" description="SAM" evidence="1">
    <location>
        <begin position="14"/>
        <end position="49"/>
    </location>
</feature>
<organism evidence="2 3">
    <name type="scientific">Pocillopora meandrina</name>
    <dbReference type="NCBI Taxonomy" id="46732"/>
    <lineage>
        <taxon>Eukaryota</taxon>
        <taxon>Metazoa</taxon>
        <taxon>Cnidaria</taxon>
        <taxon>Anthozoa</taxon>
        <taxon>Hexacorallia</taxon>
        <taxon>Scleractinia</taxon>
        <taxon>Astrocoeniina</taxon>
        <taxon>Pocilloporidae</taxon>
        <taxon>Pocillopora</taxon>
    </lineage>
</organism>
<protein>
    <recommendedName>
        <fullName evidence="1">SAM domain-containing protein</fullName>
    </recommendedName>
</protein>
<dbReference type="Proteomes" id="UP001159428">
    <property type="component" value="Unassembled WGS sequence"/>
</dbReference>
<gene>
    <name evidence="2" type="ORF">PMEA_00023547</name>
</gene>
<dbReference type="InterPro" id="IPR001660">
    <property type="entry name" value="SAM"/>
</dbReference>
<comment type="caution">
    <text evidence="2">The sequence shown here is derived from an EMBL/GenBank/DDBJ whole genome shotgun (WGS) entry which is preliminary data.</text>
</comment>
<dbReference type="Gene3D" id="1.10.150.50">
    <property type="entry name" value="Transcription Factor, Ets-1"/>
    <property type="match status" value="1"/>
</dbReference>
<dbReference type="InterPro" id="IPR013761">
    <property type="entry name" value="SAM/pointed_sf"/>
</dbReference>
<dbReference type="AlphaFoldDB" id="A0AAU9XIA8"/>
<dbReference type="Pfam" id="PF07647">
    <property type="entry name" value="SAM_2"/>
    <property type="match status" value="1"/>
</dbReference>
<feature type="non-terminal residue" evidence="2">
    <location>
        <position position="49"/>
    </location>
</feature>